<organism evidence="3 4">
    <name type="scientific">Trypanosoma conorhini</name>
    <dbReference type="NCBI Taxonomy" id="83891"/>
    <lineage>
        <taxon>Eukaryota</taxon>
        <taxon>Discoba</taxon>
        <taxon>Euglenozoa</taxon>
        <taxon>Kinetoplastea</taxon>
        <taxon>Metakinetoplastina</taxon>
        <taxon>Trypanosomatida</taxon>
        <taxon>Trypanosomatidae</taxon>
        <taxon>Trypanosoma</taxon>
    </lineage>
</organism>
<reference evidence="3 4" key="1">
    <citation type="journal article" date="2018" name="BMC Genomics">
        <title>Genomic comparison of Trypanosoma conorhini and Trypanosoma rangeli to Trypanosoma cruzi strains of high and low virulence.</title>
        <authorList>
            <person name="Bradwell K.R."/>
            <person name="Koparde V.N."/>
            <person name="Matveyev A.V."/>
            <person name="Serrano M.G."/>
            <person name="Alves J.M."/>
            <person name="Parikh H."/>
            <person name="Huang B."/>
            <person name="Lee V."/>
            <person name="Espinosa-Alvarez O."/>
            <person name="Ortiz P.A."/>
            <person name="Costa-Martins A.G."/>
            <person name="Teixeira M.M."/>
            <person name="Buck G.A."/>
        </authorList>
    </citation>
    <scope>NUCLEOTIDE SEQUENCE [LARGE SCALE GENOMIC DNA]</scope>
    <source>
        <strain evidence="3 4">025E</strain>
    </source>
</reference>
<dbReference type="RefSeq" id="XP_029227695.1">
    <property type="nucleotide sequence ID" value="XM_029372193.1"/>
</dbReference>
<dbReference type="Proteomes" id="UP000284403">
    <property type="component" value="Unassembled WGS sequence"/>
</dbReference>
<keyword evidence="1" id="KW-0472">Membrane</keyword>
<accession>A0A422PEG1</accession>
<evidence type="ECO:0000256" key="1">
    <source>
        <dbReference type="SAM" id="Phobius"/>
    </source>
</evidence>
<dbReference type="OrthoDB" id="248669at2759"/>
<name>A0A422PEG1_9TRYP</name>
<dbReference type="GeneID" id="40318903"/>
<proteinExistence type="predicted"/>
<dbReference type="AlphaFoldDB" id="A0A422PEG1"/>
<feature type="signal peptide" evidence="2">
    <location>
        <begin position="1"/>
        <end position="29"/>
    </location>
</feature>
<protein>
    <submittedName>
        <fullName evidence="3">Uncharacterized protein</fullName>
    </submittedName>
</protein>
<keyword evidence="1" id="KW-1133">Transmembrane helix</keyword>
<evidence type="ECO:0000313" key="4">
    <source>
        <dbReference type="Proteomes" id="UP000284403"/>
    </source>
</evidence>
<keyword evidence="4" id="KW-1185">Reference proteome</keyword>
<dbReference type="EMBL" id="MKKU01000304">
    <property type="protein sequence ID" value="RNF16096.1"/>
    <property type="molecule type" value="Genomic_DNA"/>
</dbReference>
<gene>
    <name evidence="3" type="ORF">Tco025E_05292</name>
</gene>
<sequence>MRQWRAWEPPLLLLLLLLLPLLSAWGVAAWNVGEIIPVTLHVRLKRMSPNIAVGRDDVDDVEDMQDLLQGEQFLRPLPPDFCPRFGINRRVHQPAKRLFERARKQAQVPGHSLSDVAVRFQLERGLSKSTAWLPLLKSTVREPPYGAHTPSNKTGRDGHVLHLAAVTFSFGYQESTFNKITAFHAEPVYAGVQHDAIELQYRWEEHRAYNPHRALSVCAFACVFATVAVLYMIVFAPSSLSTQLRRGKVALRSHRE</sequence>
<keyword evidence="1" id="KW-0812">Transmembrane</keyword>
<keyword evidence="2" id="KW-0732">Signal</keyword>
<comment type="caution">
    <text evidence="3">The sequence shown here is derived from an EMBL/GenBank/DDBJ whole genome shotgun (WGS) entry which is preliminary data.</text>
</comment>
<evidence type="ECO:0000313" key="3">
    <source>
        <dbReference type="EMBL" id="RNF16096.1"/>
    </source>
</evidence>
<feature type="transmembrane region" description="Helical" evidence="1">
    <location>
        <begin position="214"/>
        <end position="236"/>
    </location>
</feature>
<evidence type="ECO:0000256" key="2">
    <source>
        <dbReference type="SAM" id="SignalP"/>
    </source>
</evidence>
<feature type="chain" id="PRO_5019215213" evidence="2">
    <location>
        <begin position="30"/>
        <end position="256"/>
    </location>
</feature>